<evidence type="ECO:0000256" key="1">
    <source>
        <dbReference type="ARBA" id="ARBA00022603"/>
    </source>
</evidence>
<dbReference type="Gene3D" id="3.40.50.150">
    <property type="entry name" value="Vaccinia Virus protein VP39"/>
    <property type="match status" value="1"/>
</dbReference>
<keyword evidence="1" id="KW-0489">Methyltransferase</keyword>
<evidence type="ECO:0000313" key="4">
    <source>
        <dbReference type="Proteomes" id="UP000027778"/>
    </source>
</evidence>
<dbReference type="GO" id="GO:0071770">
    <property type="term" value="P:DIM/DIP cell wall layer assembly"/>
    <property type="evidence" value="ECO:0007669"/>
    <property type="project" value="TreeGrafter"/>
</dbReference>
<dbReference type="GO" id="GO:0032259">
    <property type="term" value="P:methylation"/>
    <property type="evidence" value="ECO:0007669"/>
    <property type="project" value="UniProtKB-KW"/>
</dbReference>
<dbReference type="PANTHER" id="PTHR40048">
    <property type="entry name" value="RHAMNOSYL O-METHYLTRANSFERASE"/>
    <property type="match status" value="1"/>
</dbReference>
<name>A0A073KQJ5_9BACI</name>
<sequence>MEWIVHKPVYELDVFGNVIRGISAWSGHMDFAYDLVRFIKPKRIVELGTHLGASFFSFCQGVKDEGLSTKCFAVDTWQGDEHTGSYGEYVFYIVKRVSENSYPDISMLLRSTFDEAVATFEDETIDILHIDGYHTYEAVLHDYQTWFPKVSENGIVLFHDIAVKRDNFGVYKLWDELKNQYPHLEFEHSYGLGVLFPKGNSDKFMDKKEELQNMYKG</sequence>
<dbReference type="eggNOG" id="COG4372">
    <property type="taxonomic scope" value="Bacteria"/>
</dbReference>
<dbReference type="GO" id="GO:0005886">
    <property type="term" value="C:plasma membrane"/>
    <property type="evidence" value="ECO:0007669"/>
    <property type="project" value="TreeGrafter"/>
</dbReference>
<evidence type="ECO:0000256" key="2">
    <source>
        <dbReference type="ARBA" id="ARBA00022679"/>
    </source>
</evidence>
<dbReference type="EMBL" id="JOTM01000005">
    <property type="protein sequence ID" value="KEK24663.1"/>
    <property type="molecule type" value="Genomic_DNA"/>
</dbReference>
<evidence type="ECO:0008006" key="5">
    <source>
        <dbReference type="Google" id="ProtNLM"/>
    </source>
</evidence>
<dbReference type="GO" id="GO:0008168">
    <property type="term" value="F:methyltransferase activity"/>
    <property type="evidence" value="ECO:0007669"/>
    <property type="project" value="UniProtKB-KW"/>
</dbReference>
<dbReference type="AlphaFoldDB" id="A0A073KQJ5"/>
<proteinExistence type="predicted"/>
<dbReference type="RefSeq" id="WP_033674021.1">
    <property type="nucleotide sequence ID" value="NZ_JOTM01000005.1"/>
</dbReference>
<evidence type="ECO:0000313" key="3">
    <source>
        <dbReference type="EMBL" id="KEK24663.1"/>
    </source>
</evidence>
<dbReference type="SUPFAM" id="SSF53335">
    <property type="entry name" value="S-adenosyl-L-methionine-dependent methyltransferases"/>
    <property type="match status" value="1"/>
</dbReference>
<dbReference type="PANTHER" id="PTHR40048:SF1">
    <property type="entry name" value="RHAMNOSYL O-METHYLTRANSFERASE"/>
    <property type="match status" value="1"/>
</dbReference>
<dbReference type="InterPro" id="IPR029063">
    <property type="entry name" value="SAM-dependent_MTases_sf"/>
</dbReference>
<dbReference type="Proteomes" id="UP000027778">
    <property type="component" value="Unassembled WGS sequence"/>
</dbReference>
<keyword evidence="4" id="KW-1185">Reference proteome</keyword>
<gene>
    <name evidence="3" type="ORF">BAGA_23635</name>
</gene>
<dbReference type="OrthoDB" id="176403at2"/>
<accession>A0A073KQJ5</accession>
<dbReference type="Pfam" id="PF13578">
    <property type="entry name" value="Methyltransf_24"/>
    <property type="match status" value="1"/>
</dbReference>
<dbReference type="STRING" id="574375.AZF08_08775"/>
<protein>
    <recommendedName>
        <fullName evidence="5">Class I SAM-dependent methyltransferase</fullName>
    </recommendedName>
</protein>
<comment type="caution">
    <text evidence="3">The sequence shown here is derived from an EMBL/GenBank/DDBJ whole genome shotgun (WGS) entry which is preliminary data.</text>
</comment>
<reference evidence="3 4" key="1">
    <citation type="submission" date="2014-06" db="EMBL/GenBank/DDBJ databases">
        <title>Draft genome sequence of Bacillus gaemokensis JCM 15801 (MCCC 1A00707).</title>
        <authorList>
            <person name="Lai Q."/>
            <person name="Liu Y."/>
            <person name="Shao Z."/>
        </authorList>
    </citation>
    <scope>NUCLEOTIDE SEQUENCE [LARGE SCALE GENOMIC DNA]</scope>
    <source>
        <strain evidence="3 4">JCM 15801</strain>
    </source>
</reference>
<organism evidence="3 4">
    <name type="scientific">Bacillus gaemokensis</name>
    <dbReference type="NCBI Taxonomy" id="574375"/>
    <lineage>
        <taxon>Bacteria</taxon>
        <taxon>Bacillati</taxon>
        <taxon>Bacillota</taxon>
        <taxon>Bacilli</taxon>
        <taxon>Bacillales</taxon>
        <taxon>Bacillaceae</taxon>
        <taxon>Bacillus</taxon>
        <taxon>Bacillus cereus group</taxon>
    </lineage>
</organism>
<keyword evidence="2" id="KW-0808">Transferase</keyword>